<accession>A0A177AWV0</accession>
<dbReference type="Proteomes" id="UP000078046">
    <property type="component" value="Unassembled WGS sequence"/>
</dbReference>
<name>A0A177AWV0_9BILA</name>
<dbReference type="Pfam" id="PF03645">
    <property type="entry name" value="Tctex-1"/>
    <property type="match status" value="1"/>
</dbReference>
<keyword evidence="2" id="KW-1015">Disulfide bond</keyword>
<dbReference type="Gene3D" id="2.10.60.10">
    <property type="entry name" value="CD59"/>
    <property type="match status" value="1"/>
</dbReference>
<dbReference type="EMBL" id="LWCA01001109">
    <property type="protein sequence ID" value="OAF65891.1"/>
    <property type="molecule type" value="Genomic_DNA"/>
</dbReference>
<comment type="caution">
    <text evidence="3">The sequence shown here is derived from an EMBL/GenBank/DDBJ whole genome shotgun (WGS) entry which is preliminary data.</text>
</comment>
<dbReference type="AlphaFoldDB" id="A0A177AWV0"/>
<dbReference type="PANTHER" id="PTHR10036">
    <property type="entry name" value="CD59 GLYCOPROTEIN"/>
    <property type="match status" value="1"/>
</dbReference>
<dbReference type="InterPro" id="IPR005334">
    <property type="entry name" value="Tctex-1-like"/>
</dbReference>
<evidence type="ECO:0000256" key="1">
    <source>
        <dbReference type="ARBA" id="ARBA00022729"/>
    </source>
</evidence>
<evidence type="ECO:0000313" key="4">
    <source>
        <dbReference type="Proteomes" id="UP000078046"/>
    </source>
</evidence>
<dbReference type="CDD" id="cd23599">
    <property type="entry name" value="TFP_LU_ECD_Cold"/>
    <property type="match status" value="1"/>
</dbReference>
<reference evidence="3 4" key="1">
    <citation type="submission" date="2016-04" db="EMBL/GenBank/DDBJ databases">
        <title>The genome of Intoshia linei affirms orthonectids as highly simplified spiralians.</title>
        <authorList>
            <person name="Mikhailov K.V."/>
            <person name="Slusarev G.S."/>
            <person name="Nikitin M.A."/>
            <person name="Logacheva M.D."/>
            <person name="Penin A."/>
            <person name="Aleoshin V."/>
            <person name="Panchin Y.V."/>
        </authorList>
    </citation>
    <scope>NUCLEOTIDE SEQUENCE [LARGE SCALE GENOMIC DNA]</scope>
    <source>
        <strain evidence="3">Intl2013</strain>
        <tissue evidence="3">Whole animal</tissue>
    </source>
</reference>
<protein>
    <submittedName>
        <fullName evidence="3">Uncharacterized protein</fullName>
    </submittedName>
</protein>
<evidence type="ECO:0000256" key="2">
    <source>
        <dbReference type="ARBA" id="ARBA00023157"/>
    </source>
</evidence>
<keyword evidence="1" id="KW-0732">Signal</keyword>
<evidence type="ECO:0000313" key="3">
    <source>
        <dbReference type="EMBL" id="OAF65891.1"/>
    </source>
</evidence>
<dbReference type="OrthoDB" id="6278121at2759"/>
<gene>
    <name evidence="3" type="ORF">A3Q56_06386</name>
</gene>
<dbReference type="SUPFAM" id="SSF57302">
    <property type="entry name" value="Snake toxin-like"/>
    <property type="match status" value="1"/>
</dbReference>
<organism evidence="3 4">
    <name type="scientific">Intoshia linei</name>
    <dbReference type="NCBI Taxonomy" id="1819745"/>
    <lineage>
        <taxon>Eukaryota</taxon>
        <taxon>Metazoa</taxon>
        <taxon>Spiralia</taxon>
        <taxon>Lophotrochozoa</taxon>
        <taxon>Mesozoa</taxon>
        <taxon>Orthonectida</taxon>
        <taxon>Rhopaluridae</taxon>
        <taxon>Intoshia</taxon>
    </lineage>
</organism>
<sequence length="248" mass="29447">MLDSLSLQCYACINEDDNTDKCKKTVVQCKQYDNACVTRVRYGIAPYWVPNGIRQFYISKYCQSMVNCLKDENARRTRCKRDWYRDWECIECCSGDLCNYYVTIRRMNYAKNSILSRKVSKICNKKENTYRLEPEHEYSLSMNLINKIIHSGIEEFKKTHGHILEGVIKYDVIMIMLKEFVDKIKHDIKPFLASRYKMIITVTHLKNTLDFSSDTGFLWNTKFDQYTNSVITMGEHQFIMSTYFLYVE</sequence>
<dbReference type="PANTHER" id="PTHR10036:SF3">
    <property type="entry name" value="PROTEIN SLEEPLESS-RELATED"/>
    <property type="match status" value="1"/>
</dbReference>
<proteinExistence type="predicted"/>
<keyword evidence="4" id="KW-1185">Reference proteome</keyword>
<dbReference type="InterPro" id="IPR045860">
    <property type="entry name" value="Snake_toxin-like_sf"/>
</dbReference>